<feature type="domain" description="SIS" evidence="2">
    <location>
        <begin position="47"/>
        <end position="189"/>
    </location>
</feature>
<dbReference type="SUPFAM" id="SSF53697">
    <property type="entry name" value="SIS domain"/>
    <property type="match status" value="1"/>
</dbReference>
<keyword evidence="1" id="KW-0677">Repeat</keyword>
<dbReference type="GO" id="GO:0097367">
    <property type="term" value="F:carbohydrate derivative binding"/>
    <property type="evidence" value="ECO:0007669"/>
    <property type="project" value="InterPro"/>
</dbReference>
<organism evidence="3 4">
    <name type="scientific">Marilutibacter maris</name>
    <dbReference type="NCBI Taxonomy" id="1605891"/>
    <lineage>
        <taxon>Bacteria</taxon>
        <taxon>Pseudomonadati</taxon>
        <taxon>Pseudomonadota</taxon>
        <taxon>Gammaproteobacteria</taxon>
        <taxon>Lysobacterales</taxon>
        <taxon>Lysobacteraceae</taxon>
        <taxon>Marilutibacter</taxon>
    </lineage>
</organism>
<evidence type="ECO:0000259" key="2">
    <source>
        <dbReference type="PROSITE" id="PS51464"/>
    </source>
</evidence>
<dbReference type="PANTHER" id="PTHR10937">
    <property type="entry name" value="GLUCOSAMINE--FRUCTOSE-6-PHOSPHATE AMINOTRANSFERASE, ISOMERIZING"/>
    <property type="match status" value="1"/>
</dbReference>
<feature type="domain" description="SIS" evidence="2">
    <location>
        <begin position="211"/>
        <end position="348"/>
    </location>
</feature>
<dbReference type="Proteomes" id="UP000249447">
    <property type="component" value="Chromosome"/>
</dbReference>
<gene>
    <name evidence="3" type="ORF">C9I47_3152</name>
</gene>
<dbReference type="InterPro" id="IPR035490">
    <property type="entry name" value="GlmS/FrlB_SIS"/>
</dbReference>
<evidence type="ECO:0000256" key="1">
    <source>
        <dbReference type="ARBA" id="ARBA00022737"/>
    </source>
</evidence>
<dbReference type="PANTHER" id="PTHR10937:SF8">
    <property type="entry name" value="AMINOTRANSFERASE-RELATED"/>
    <property type="match status" value="1"/>
</dbReference>
<name>A0A2U9T7U8_9GAMM</name>
<dbReference type="CDD" id="cd05009">
    <property type="entry name" value="SIS_GlmS_GlmD_2"/>
    <property type="match status" value="1"/>
</dbReference>
<dbReference type="PROSITE" id="PS51464">
    <property type="entry name" value="SIS"/>
    <property type="match status" value="2"/>
</dbReference>
<dbReference type="Pfam" id="PF01380">
    <property type="entry name" value="SIS"/>
    <property type="match status" value="2"/>
</dbReference>
<dbReference type="Gene3D" id="3.40.50.10490">
    <property type="entry name" value="Glucose-6-phosphate isomerase like protein, domain 1"/>
    <property type="match status" value="2"/>
</dbReference>
<keyword evidence="4" id="KW-1185">Reference proteome</keyword>
<accession>A0A2U9T7U8</accession>
<evidence type="ECO:0000313" key="3">
    <source>
        <dbReference type="EMBL" id="AWV08816.1"/>
    </source>
</evidence>
<sequence length="358" mass="37045">MNAAADPTALSARPLRAEDTLMFAEAAETADAVARQFAANADTLDALAERLRADPPRFIVTCARGSSDHAATYGKYLFETTLGLVTASASPSIGSVYAIRPKMEGALFVAISQSGKSPDLLRNAEIAKAAGAHVVALVNVADSPLATLADTVVPLHAGPERSVAATKSYLCSLAALLQLTARWSGDTALREAERGLPAALRQAWAQDWSALVDGLRDARNLFVLGRGLGLGAAQEAALKFKETSGLHAEAFSSAEVKHGPMAIVGPGFPVLAFAQDDDTGAGTAAVAEEFRGRGAPVWLAAPGQAAGDGHLPLAASPHPAVTPLLTVQSFYRAVNALAVARGHNPDLPPHLNKVTETV</sequence>
<dbReference type="InterPro" id="IPR035466">
    <property type="entry name" value="GlmS/AgaS_SIS"/>
</dbReference>
<dbReference type="GO" id="GO:1901135">
    <property type="term" value="P:carbohydrate derivative metabolic process"/>
    <property type="evidence" value="ECO:0007669"/>
    <property type="project" value="InterPro"/>
</dbReference>
<evidence type="ECO:0000313" key="4">
    <source>
        <dbReference type="Proteomes" id="UP000249447"/>
    </source>
</evidence>
<dbReference type="KEGG" id="lmb:C9I47_3152"/>
<dbReference type="EMBL" id="CP029843">
    <property type="protein sequence ID" value="AWV08816.1"/>
    <property type="molecule type" value="Genomic_DNA"/>
</dbReference>
<dbReference type="CDD" id="cd05008">
    <property type="entry name" value="SIS_GlmS_GlmD_1"/>
    <property type="match status" value="1"/>
</dbReference>
<dbReference type="AlphaFoldDB" id="A0A2U9T7U8"/>
<dbReference type="InterPro" id="IPR046348">
    <property type="entry name" value="SIS_dom_sf"/>
</dbReference>
<reference evidence="3 4" key="1">
    <citation type="submission" date="2018-05" db="EMBL/GenBank/DDBJ databases">
        <title>The complete genome of Lysobacter maris HZ9B, a marine bacterium antagonistic against terrestrial plant pathogens.</title>
        <authorList>
            <person name="Zhang X.-Q."/>
        </authorList>
    </citation>
    <scope>NUCLEOTIDE SEQUENCE [LARGE SCALE GENOMIC DNA]</scope>
    <source>
        <strain evidence="3 4">HZ9B</strain>
    </source>
</reference>
<protein>
    <submittedName>
        <fullName evidence="3">Sigma factor regulator FecR</fullName>
    </submittedName>
</protein>
<dbReference type="InterPro" id="IPR001347">
    <property type="entry name" value="SIS_dom"/>
</dbReference>
<proteinExistence type="predicted"/>